<proteinExistence type="predicted"/>
<feature type="coiled-coil region" evidence="1">
    <location>
        <begin position="275"/>
        <end position="309"/>
    </location>
</feature>
<sequence length="363" mass="41791">MKINEINRSTNELLKITPARTPAVLTSYNLHCEADKPRAESSSKSKRLFLKRSPATAQRFACDLFLLNLRWLAAISGNDTMLFRRSFSPQSQAASRNLQEHIVGFSKIYMMKPEKKQEQPTLEWLSLLKGIRNGKKVGRGTLKGLAAMAKRVACPLIGVRQWKHVSQEVKNLIVESLMSIWDKGNMADPEEKILMISKKWYKGWQSTFSATYKAYDGYDARMKLTLFEHVLWNSQFKKRDLEIGVEPGPLELWKTTHIKRDKWSNEMSETIYLFHETIQEQTREIQKLKEQLAKQAADKEAEKNNSLMQEVKAMMVQQQCNEEVEPQSFITAQKENIPPASKPKSPKLQRISSTSIMVKELEA</sequence>
<dbReference type="Gramene" id="OB12G15830.1">
    <property type="protein sequence ID" value="OB12G15830.1"/>
    <property type="gene ID" value="OB12G15830"/>
</dbReference>
<evidence type="ECO:0000256" key="2">
    <source>
        <dbReference type="SAM" id="MobiDB-lite"/>
    </source>
</evidence>
<reference evidence="3" key="2">
    <citation type="submission" date="2013-04" db="UniProtKB">
        <authorList>
            <consortium name="EnsemblPlants"/>
        </authorList>
    </citation>
    <scope>IDENTIFICATION</scope>
</reference>
<protein>
    <submittedName>
        <fullName evidence="3">Uncharacterized protein</fullName>
    </submittedName>
</protein>
<name>J3NC75_ORYBR</name>
<keyword evidence="1" id="KW-0175">Coiled coil</keyword>
<evidence type="ECO:0000256" key="1">
    <source>
        <dbReference type="SAM" id="Coils"/>
    </source>
</evidence>
<dbReference type="AlphaFoldDB" id="J3NC75"/>
<reference evidence="3" key="1">
    <citation type="journal article" date="2013" name="Nat. Commun.">
        <title>Whole-genome sequencing of Oryza brachyantha reveals mechanisms underlying Oryza genome evolution.</title>
        <authorList>
            <person name="Chen J."/>
            <person name="Huang Q."/>
            <person name="Gao D."/>
            <person name="Wang J."/>
            <person name="Lang Y."/>
            <person name="Liu T."/>
            <person name="Li B."/>
            <person name="Bai Z."/>
            <person name="Luis Goicoechea J."/>
            <person name="Liang C."/>
            <person name="Chen C."/>
            <person name="Zhang W."/>
            <person name="Sun S."/>
            <person name="Liao Y."/>
            <person name="Zhang X."/>
            <person name="Yang L."/>
            <person name="Song C."/>
            <person name="Wang M."/>
            <person name="Shi J."/>
            <person name="Liu G."/>
            <person name="Liu J."/>
            <person name="Zhou H."/>
            <person name="Zhou W."/>
            <person name="Yu Q."/>
            <person name="An N."/>
            <person name="Chen Y."/>
            <person name="Cai Q."/>
            <person name="Wang B."/>
            <person name="Liu B."/>
            <person name="Min J."/>
            <person name="Huang Y."/>
            <person name="Wu H."/>
            <person name="Li Z."/>
            <person name="Zhang Y."/>
            <person name="Yin Y."/>
            <person name="Song W."/>
            <person name="Jiang J."/>
            <person name="Jackson S.A."/>
            <person name="Wing R.A."/>
            <person name="Wang J."/>
            <person name="Chen M."/>
        </authorList>
    </citation>
    <scope>NUCLEOTIDE SEQUENCE [LARGE SCALE GENOMIC DNA]</scope>
    <source>
        <strain evidence="3">cv. IRGC 101232</strain>
    </source>
</reference>
<evidence type="ECO:0000313" key="3">
    <source>
        <dbReference type="EnsemblPlants" id="OB12G15830.1"/>
    </source>
</evidence>
<feature type="region of interest" description="Disordered" evidence="2">
    <location>
        <begin position="326"/>
        <end position="363"/>
    </location>
</feature>
<dbReference type="HOGENOM" id="CLU_763720_0_0_1"/>
<dbReference type="Proteomes" id="UP000006038">
    <property type="component" value="Chromosome 12"/>
</dbReference>
<accession>J3NC75</accession>
<keyword evidence="4" id="KW-1185">Reference proteome</keyword>
<dbReference type="EnsemblPlants" id="OB12G15830.1">
    <property type="protein sequence ID" value="OB12G15830.1"/>
    <property type="gene ID" value="OB12G15830"/>
</dbReference>
<evidence type="ECO:0000313" key="4">
    <source>
        <dbReference type="Proteomes" id="UP000006038"/>
    </source>
</evidence>
<organism evidence="3">
    <name type="scientific">Oryza brachyantha</name>
    <name type="common">malo sina</name>
    <dbReference type="NCBI Taxonomy" id="4533"/>
    <lineage>
        <taxon>Eukaryota</taxon>
        <taxon>Viridiplantae</taxon>
        <taxon>Streptophyta</taxon>
        <taxon>Embryophyta</taxon>
        <taxon>Tracheophyta</taxon>
        <taxon>Spermatophyta</taxon>
        <taxon>Magnoliopsida</taxon>
        <taxon>Liliopsida</taxon>
        <taxon>Poales</taxon>
        <taxon>Poaceae</taxon>
        <taxon>BOP clade</taxon>
        <taxon>Oryzoideae</taxon>
        <taxon>Oryzeae</taxon>
        <taxon>Oryzinae</taxon>
        <taxon>Oryza</taxon>
    </lineage>
</organism>